<accession>A0A5C6E155</accession>
<dbReference type="EC" id="1.1.1.18" evidence="3"/>
<dbReference type="SUPFAM" id="SSF51735">
    <property type="entry name" value="NAD(P)-binding Rossmann-fold domains"/>
    <property type="match status" value="1"/>
</dbReference>
<reference evidence="3 4" key="1">
    <citation type="submission" date="2019-02" db="EMBL/GenBank/DDBJ databases">
        <title>Deep-cultivation of Planctomycetes and their phenomic and genomic characterization uncovers novel biology.</title>
        <authorList>
            <person name="Wiegand S."/>
            <person name="Jogler M."/>
            <person name="Boedeker C."/>
            <person name="Pinto D."/>
            <person name="Vollmers J."/>
            <person name="Rivas-Marin E."/>
            <person name="Kohn T."/>
            <person name="Peeters S.H."/>
            <person name="Heuer A."/>
            <person name="Rast P."/>
            <person name="Oberbeckmann S."/>
            <person name="Bunk B."/>
            <person name="Jeske O."/>
            <person name="Meyerdierks A."/>
            <person name="Storesund J.E."/>
            <person name="Kallscheuer N."/>
            <person name="Luecker S."/>
            <person name="Lage O.M."/>
            <person name="Pohl T."/>
            <person name="Merkel B.J."/>
            <person name="Hornburger P."/>
            <person name="Mueller R.-W."/>
            <person name="Bruemmer F."/>
            <person name="Labrenz M."/>
            <person name="Spormann A.M."/>
            <person name="Op Den Camp H."/>
            <person name="Overmann J."/>
            <person name="Amann R."/>
            <person name="Jetten M.S.M."/>
            <person name="Mascher T."/>
            <person name="Medema M.H."/>
            <person name="Devos D.P."/>
            <person name="Kaster A.-K."/>
            <person name="Ovreas L."/>
            <person name="Rohde M."/>
            <person name="Galperin M.Y."/>
            <person name="Jogler C."/>
        </authorList>
    </citation>
    <scope>NUCLEOTIDE SEQUENCE [LARGE SCALE GENOMIC DNA]</scope>
    <source>
        <strain evidence="3 4">Q31b</strain>
    </source>
</reference>
<dbReference type="GO" id="GO:0000166">
    <property type="term" value="F:nucleotide binding"/>
    <property type="evidence" value="ECO:0007669"/>
    <property type="project" value="InterPro"/>
</dbReference>
<dbReference type="PROSITE" id="PS51318">
    <property type="entry name" value="TAT"/>
    <property type="match status" value="1"/>
</dbReference>
<evidence type="ECO:0000313" key="3">
    <source>
        <dbReference type="EMBL" id="TWU41381.1"/>
    </source>
</evidence>
<proteinExistence type="predicted"/>
<dbReference type="GO" id="GO:0050112">
    <property type="term" value="F:inositol 2-dehydrogenase (NAD+) activity"/>
    <property type="evidence" value="ECO:0007669"/>
    <property type="project" value="UniProtKB-EC"/>
</dbReference>
<keyword evidence="4" id="KW-1185">Reference proteome</keyword>
<evidence type="ECO:0000256" key="1">
    <source>
        <dbReference type="SAM" id="MobiDB-lite"/>
    </source>
</evidence>
<dbReference type="InterPro" id="IPR006311">
    <property type="entry name" value="TAT_signal"/>
</dbReference>
<dbReference type="Pfam" id="PF01408">
    <property type="entry name" value="GFO_IDH_MocA"/>
    <property type="match status" value="1"/>
</dbReference>
<dbReference type="InterPro" id="IPR036291">
    <property type="entry name" value="NAD(P)-bd_dom_sf"/>
</dbReference>
<dbReference type="Gene3D" id="3.30.360.10">
    <property type="entry name" value="Dihydrodipicolinate Reductase, domain 2"/>
    <property type="match status" value="1"/>
</dbReference>
<dbReference type="InterPro" id="IPR019546">
    <property type="entry name" value="TAT_signal_bac_arc"/>
</dbReference>
<evidence type="ECO:0000313" key="4">
    <source>
        <dbReference type="Proteomes" id="UP000315471"/>
    </source>
</evidence>
<gene>
    <name evidence="3" type="primary">iolG_2</name>
    <name evidence="3" type="ORF">Q31b_28250</name>
</gene>
<dbReference type="Gene3D" id="3.40.50.720">
    <property type="entry name" value="NAD(P)-binding Rossmann-like Domain"/>
    <property type="match status" value="1"/>
</dbReference>
<dbReference type="InterPro" id="IPR000683">
    <property type="entry name" value="Gfo/Idh/MocA-like_OxRdtase_N"/>
</dbReference>
<dbReference type="PANTHER" id="PTHR43818:SF5">
    <property type="entry name" value="OXIDOREDUCTASE FAMILY PROTEIN"/>
    <property type="match status" value="1"/>
</dbReference>
<dbReference type="PANTHER" id="PTHR43818">
    <property type="entry name" value="BCDNA.GH03377"/>
    <property type="match status" value="1"/>
</dbReference>
<feature type="domain" description="Gfo/Idh/MocA-like oxidoreductase N-terminal" evidence="2">
    <location>
        <begin position="83"/>
        <end position="215"/>
    </location>
</feature>
<comment type="caution">
    <text evidence="3">The sequence shown here is derived from an EMBL/GenBank/DDBJ whole genome shotgun (WGS) entry which is preliminary data.</text>
</comment>
<protein>
    <submittedName>
        <fullName evidence="3">Inositol 2-dehydrogenase</fullName>
        <ecNumber evidence="3">1.1.1.18</ecNumber>
    </submittedName>
</protein>
<dbReference type="OrthoDB" id="253515at2"/>
<feature type="region of interest" description="Disordered" evidence="1">
    <location>
        <begin position="1"/>
        <end position="48"/>
    </location>
</feature>
<evidence type="ECO:0000259" key="2">
    <source>
        <dbReference type="Pfam" id="PF01408"/>
    </source>
</evidence>
<name>A0A5C6E155_9BACT</name>
<sequence length="479" mass="52254">MQNSSFSPSSSSRATTHEPTTSQPTTSQPMKSQPMKSQPTTTKPSRRNFLKQSTAVAAGVGIATNIVQPSIAQTAHAGGSDQIKFVVVGCGGRGSGAANNIMNTKGNVKMVAVADAFQGNADRMVSGLARKHGEKVAVSPEQTFSGLDAYKKAIDVDCDLVVIATPPGFKPQQFEYAVEKGKHIFSEKPVATDAPGVRRFLAAVEESKRKNLMVGIGLQRRHEPQYIETVKRIHDGAIGDVIAQRVYWNGGGIWYRNRQENQSEMAFQCNNWYHFNWVCGDQIVEQHIHNLDVGCWVKGAYPVECNGMGGREQRVGGDPTKSQIFDHTFCEYTFADGTKMFSQGRHLKGAWTEVSEFAHGSKGTANPAGMIDGENAWAFSGKKLGGHQQEQHDLIEALMRGEIYNEGEYGAHSTFCAILGREACYSGKVLKWDELFEKGRDLAPGIDEYTIDSPVPPSATPDADGKYPIPVPGEYNPFA</sequence>
<feature type="compositionally biased region" description="Low complexity" evidence="1">
    <location>
        <begin position="1"/>
        <end position="34"/>
    </location>
</feature>
<dbReference type="EMBL" id="SJPY01000004">
    <property type="protein sequence ID" value="TWU41381.1"/>
    <property type="molecule type" value="Genomic_DNA"/>
</dbReference>
<organism evidence="3 4">
    <name type="scientific">Novipirellula aureliae</name>
    <dbReference type="NCBI Taxonomy" id="2527966"/>
    <lineage>
        <taxon>Bacteria</taxon>
        <taxon>Pseudomonadati</taxon>
        <taxon>Planctomycetota</taxon>
        <taxon>Planctomycetia</taxon>
        <taxon>Pirellulales</taxon>
        <taxon>Pirellulaceae</taxon>
        <taxon>Novipirellula</taxon>
    </lineage>
</organism>
<dbReference type="InterPro" id="IPR050463">
    <property type="entry name" value="Gfo/Idh/MocA_oxidrdct_glycsds"/>
</dbReference>
<dbReference type="Proteomes" id="UP000315471">
    <property type="component" value="Unassembled WGS sequence"/>
</dbReference>
<dbReference type="SUPFAM" id="SSF55347">
    <property type="entry name" value="Glyceraldehyde-3-phosphate dehydrogenase-like, C-terminal domain"/>
    <property type="match status" value="1"/>
</dbReference>
<keyword evidence="3" id="KW-0560">Oxidoreductase</keyword>
<dbReference type="NCBIfam" id="TIGR01409">
    <property type="entry name" value="TAT_signal_seq"/>
    <property type="match status" value="1"/>
</dbReference>
<dbReference type="AlphaFoldDB" id="A0A5C6E155"/>